<dbReference type="RefSeq" id="XP_024577642.1">
    <property type="nucleotide sequence ID" value="XM_024727023.1"/>
</dbReference>
<evidence type="ECO:0000313" key="3">
    <source>
        <dbReference type="Proteomes" id="UP000054928"/>
    </source>
</evidence>
<dbReference type="OrthoDB" id="100889at2759"/>
<dbReference type="EMBL" id="CCYD01000553">
    <property type="protein sequence ID" value="CEG41273.1"/>
    <property type="molecule type" value="Genomic_DNA"/>
</dbReference>
<dbReference type="AlphaFoldDB" id="A0A0P1AK43"/>
<feature type="chain" id="PRO_5006058722" description="RxLR-like protein" evidence="1">
    <location>
        <begin position="21"/>
        <end position="235"/>
    </location>
</feature>
<accession>A0A0P1AK43</accession>
<keyword evidence="3" id="KW-1185">Reference proteome</keyword>
<protein>
    <recommendedName>
        <fullName evidence="4">RxLR-like protein</fullName>
    </recommendedName>
</protein>
<sequence>MKFSSILAFEIAVKIHLVAAQVLTITTDDCSSCPTGTYCTRSNLECRGPPFEGLCFNATISEYQVGCEEGYDCFDNMCECVIEDPSFTTSPTINSMDTPTIVSSTMPSTIPSPTIGSNLINIHTPCPTGTYYELGATACRGPRYATECYNPATAMYQNGCALGFQCINNKCSTIPPSTFPPSVCYQKCTETNEYCENGTNFCRGPKYAGECFNPATGLYQNGCDGGYKCNNNICV</sequence>
<proteinExistence type="predicted"/>
<reference evidence="3" key="1">
    <citation type="submission" date="2014-09" db="EMBL/GenBank/DDBJ databases">
        <authorList>
            <person name="Sharma Rahul"/>
            <person name="Thines Marco"/>
        </authorList>
    </citation>
    <scope>NUCLEOTIDE SEQUENCE [LARGE SCALE GENOMIC DNA]</scope>
</reference>
<dbReference type="GeneID" id="36406686"/>
<keyword evidence="1" id="KW-0732">Signal</keyword>
<evidence type="ECO:0000313" key="2">
    <source>
        <dbReference type="EMBL" id="CEG41273.1"/>
    </source>
</evidence>
<name>A0A0P1AK43_PLAHL</name>
<evidence type="ECO:0000256" key="1">
    <source>
        <dbReference type="SAM" id="SignalP"/>
    </source>
</evidence>
<dbReference type="OMA" id="GTYWEIG"/>
<organism evidence="2 3">
    <name type="scientific">Plasmopara halstedii</name>
    <name type="common">Downy mildew of sunflower</name>
    <dbReference type="NCBI Taxonomy" id="4781"/>
    <lineage>
        <taxon>Eukaryota</taxon>
        <taxon>Sar</taxon>
        <taxon>Stramenopiles</taxon>
        <taxon>Oomycota</taxon>
        <taxon>Peronosporomycetes</taxon>
        <taxon>Peronosporales</taxon>
        <taxon>Peronosporaceae</taxon>
        <taxon>Plasmopara</taxon>
    </lineage>
</organism>
<dbReference type="Proteomes" id="UP000054928">
    <property type="component" value="Unassembled WGS sequence"/>
</dbReference>
<evidence type="ECO:0008006" key="4">
    <source>
        <dbReference type="Google" id="ProtNLM"/>
    </source>
</evidence>
<feature type="signal peptide" evidence="1">
    <location>
        <begin position="1"/>
        <end position="20"/>
    </location>
</feature>